<evidence type="ECO:0000256" key="16">
    <source>
        <dbReference type="ARBA" id="ARBA00034000"/>
    </source>
</evidence>
<dbReference type="SUPFAM" id="SSF56601">
    <property type="entry name" value="beta-lactamase/transpeptidase-like"/>
    <property type="match status" value="1"/>
</dbReference>
<dbReference type="Gene3D" id="1.10.3810.10">
    <property type="entry name" value="Biosynthetic peptidoglycan transglycosylase-like"/>
    <property type="match status" value="1"/>
</dbReference>
<dbReference type="EC" id="2.4.1.-" evidence="22"/>
<comment type="similarity">
    <text evidence="3">In the C-terminal section; belongs to the transpeptidase family.</text>
</comment>
<evidence type="ECO:0000256" key="15">
    <source>
        <dbReference type="ARBA" id="ARBA00023316"/>
    </source>
</evidence>
<comment type="caution">
    <text evidence="22">The sequence shown here is derived from an EMBL/GenBank/DDBJ whole genome shotgun (WGS) entry which is preliminary data.</text>
</comment>
<dbReference type="GO" id="GO:0006508">
    <property type="term" value="P:proteolysis"/>
    <property type="evidence" value="ECO:0007669"/>
    <property type="project" value="UniProtKB-KW"/>
</dbReference>
<feature type="domain" description="Penicillin-binding protein transpeptidase" evidence="20">
    <location>
        <begin position="451"/>
        <end position="686"/>
    </location>
</feature>
<keyword evidence="6" id="KW-0121">Carboxypeptidase</keyword>
<dbReference type="GO" id="GO:0009002">
    <property type="term" value="F:serine-type D-Ala-D-Ala carboxypeptidase activity"/>
    <property type="evidence" value="ECO:0007669"/>
    <property type="project" value="UniProtKB-EC"/>
</dbReference>
<protein>
    <submittedName>
        <fullName evidence="22">Penicillin-binding protein 1A</fullName>
        <ecNumber evidence="22">2.4.1.-</ecNumber>
        <ecNumber evidence="22">3.4.-.-</ecNumber>
    </submittedName>
</protein>
<evidence type="ECO:0000259" key="20">
    <source>
        <dbReference type="Pfam" id="PF00905"/>
    </source>
</evidence>
<keyword evidence="15" id="KW-0961">Cell wall biogenesis/degradation</keyword>
<evidence type="ECO:0000313" key="23">
    <source>
        <dbReference type="Proteomes" id="UP000541425"/>
    </source>
</evidence>
<evidence type="ECO:0000256" key="10">
    <source>
        <dbReference type="ARBA" id="ARBA00022801"/>
    </source>
</evidence>
<dbReference type="InterPro" id="IPR050396">
    <property type="entry name" value="Glycosyltr_51/Transpeptidase"/>
</dbReference>
<evidence type="ECO:0000256" key="19">
    <source>
        <dbReference type="SAM" id="Phobius"/>
    </source>
</evidence>
<dbReference type="PANTHER" id="PTHR32282:SF11">
    <property type="entry name" value="PENICILLIN-BINDING PROTEIN 1B"/>
    <property type="match status" value="1"/>
</dbReference>
<dbReference type="EC" id="3.4.-.-" evidence="22"/>
<keyword evidence="11" id="KW-0133">Cell shape</keyword>
<keyword evidence="19" id="KW-1133">Transmembrane helix</keyword>
<sequence length="793" mass="89649">MKKLIHIMWYVYGALVTICVLGVVSIKQGWIGYMPPLDELNDPIDKYASQIFSADGKMLGTWSQKENRIFVPKDSISPHMFEALVATEDSRFYDHCGIDGRALLRAIVKRGFMGQRSAGGGSTITQQLAKQLYSSTASNTLQRLFQKPIEWVIAVELERHYTKEEIITLYLNYFDFLHNAVGIKTAAKVYFNKSPKDLSVSECAMLVGMCKNPAYFNPVREPERVQERRNVVLDLMVKGGYISVAESESLKSTDLGLHFRRIDHKDGQAAYLREYLRRIMMAEKPQRKDYMAWQEQQYYQDSLSWEKDPLYGWCKKNSKRDGSNYNIYTDGLRIITTIDSRMQQDAEEAVYGHVANYLQKQFNKEKRGSANFPYTSSISQRQLRSILARSEQQSDRYRAMKAAGASDEEIRKAFHTRTDMTVFSYHGEIDTVMTPLDSIKYYKSFLRAGLVSIEPQSGYVKAYVGGLDFTHFQYDMAMVGRRQVGSTMKPFVYAMAMEDGLEPNYMVPNVQRSYGSWTPRNGSRRRYGEQVPLSWGLAQSNNWVTANLMAQVDPSGHRLIDFLREGGISTYKLYPSMVLCLGPCEITVGELASAYTMFVNKGIRCAPLLVSRIEDSQGNILAEFTPRMNEVISEQSSYNMLRMLEGVVNSGTAGRLHYKFKLEGPLAGKTGTTNNNADGWFVGIVPRLVTACWVGGEDRDIHFNSTAMGQGAETALPIFAYYLTKIYRNPALGYSPKEKFPYEQLTKSVGGREKTSSSISDDSSSDNAEEQNGEKSVPAPHGKSQVTGEHLFD</sequence>
<feature type="region of interest" description="Disordered" evidence="18">
    <location>
        <begin position="745"/>
        <end position="793"/>
    </location>
</feature>
<comment type="catalytic activity">
    <reaction evidence="17">
        <text>[GlcNAc-(1-&gt;4)-Mur2Ac(oyl-L-Ala-gamma-D-Glu-L-Lys-D-Ala-D-Ala)](n)-di-trans,octa-cis-undecaprenyl diphosphate + beta-D-GlcNAc-(1-&gt;4)-Mur2Ac(oyl-L-Ala-gamma-D-Glu-L-Lys-D-Ala-D-Ala)-di-trans,octa-cis-undecaprenyl diphosphate = [GlcNAc-(1-&gt;4)-Mur2Ac(oyl-L-Ala-gamma-D-Glu-L-Lys-D-Ala-D-Ala)](n+1)-di-trans,octa-cis-undecaprenyl diphosphate + di-trans,octa-cis-undecaprenyl diphosphate + H(+)</text>
        <dbReference type="Rhea" id="RHEA:23708"/>
        <dbReference type="Rhea" id="RHEA-COMP:9602"/>
        <dbReference type="Rhea" id="RHEA-COMP:9603"/>
        <dbReference type="ChEBI" id="CHEBI:15378"/>
        <dbReference type="ChEBI" id="CHEBI:58405"/>
        <dbReference type="ChEBI" id="CHEBI:60033"/>
        <dbReference type="ChEBI" id="CHEBI:78435"/>
        <dbReference type="EC" id="2.4.99.28"/>
    </reaction>
</comment>
<keyword evidence="10 22" id="KW-0378">Hydrolase</keyword>
<proteinExistence type="inferred from homology"/>
<dbReference type="InterPro" id="IPR023346">
    <property type="entry name" value="Lysozyme-like_dom_sf"/>
</dbReference>
<keyword evidence="5" id="KW-1003">Cell membrane</keyword>
<comment type="pathway">
    <text evidence="2">Cell wall biogenesis; peptidoglycan biosynthesis.</text>
</comment>
<dbReference type="Gene3D" id="3.40.710.10">
    <property type="entry name" value="DD-peptidase/beta-lactamase superfamily"/>
    <property type="match status" value="2"/>
</dbReference>
<comment type="subcellular location">
    <subcellularLocation>
        <location evidence="1">Cell membrane</location>
    </subcellularLocation>
</comment>
<dbReference type="GO" id="GO:0008955">
    <property type="term" value="F:peptidoglycan glycosyltransferase activity"/>
    <property type="evidence" value="ECO:0007669"/>
    <property type="project" value="UniProtKB-EC"/>
</dbReference>
<evidence type="ECO:0000256" key="12">
    <source>
        <dbReference type="ARBA" id="ARBA00022984"/>
    </source>
</evidence>
<dbReference type="Proteomes" id="UP000541425">
    <property type="component" value="Unassembled WGS sequence"/>
</dbReference>
<feature type="transmembrane region" description="Helical" evidence="19">
    <location>
        <begin position="7"/>
        <end position="26"/>
    </location>
</feature>
<evidence type="ECO:0000256" key="6">
    <source>
        <dbReference type="ARBA" id="ARBA00022645"/>
    </source>
</evidence>
<name>A0A7W5XXZ9_9BACT</name>
<organism evidence="22 23">
    <name type="scientific">Alloprevotella rava</name>
    <dbReference type="NCBI Taxonomy" id="671218"/>
    <lineage>
        <taxon>Bacteria</taxon>
        <taxon>Pseudomonadati</taxon>
        <taxon>Bacteroidota</taxon>
        <taxon>Bacteroidia</taxon>
        <taxon>Bacteroidales</taxon>
        <taxon>Prevotellaceae</taxon>
        <taxon>Alloprevotella</taxon>
    </lineage>
</organism>
<dbReference type="GO" id="GO:0005886">
    <property type="term" value="C:plasma membrane"/>
    <property type="evidence" value="ECO:0007669"/>
    <property type="project" value="UniProtKB-SubCell"/>
</dbReference>
<evidence type="ECO:0000256" key="17">
    <source>
        <dbReference type="ARBA" id="ARBA00049902"/>
    </source>
</evidence>
<feature type="domain" description="Glycosyl transferase family 51" evidence="21">
    <location>
        <begin position="56"/>
        <end position="236"/>
    </location>
</feature>
<keyword evidence="19" id="KW-0812">Transmembrane</keyword>
<keyword evidence="7" id="KW-0645">Protease</keyword>
<dbReference type="GO" id="GO:0071555">
    <property type="term" value="P:cell wall organization"/>
    <property type="evidence" value="ECO:0007669"/>
    <property type="project" value="UniProtKB-KW"/>
</dbReference>
<evidence type="ECO:0000313" key="22">
    <source>
        <dbReference type="EMBL" id="MBB3702998.1"/>
    </source>
</evidence>
<evidence type="ECO:0000256" key="3">
    <source>
        <dbReference type="ARBA" id="ARBA00007090"/>
    </source>
</evidence>
<evidence type="ECO:0000259" key="21">
    <source>
        <dbReference type="Pfam" id="PF00912"/>
    </source>
</evidence>
<evidence type="ECO:0000256" key="9">
    <source>
        <dbReference type="ARBA" id="ARBA00022679"/>
    </source>
</evidence>
<dbReference type="RefSeq" id="WP_244957460.1">
    <property type="nucleotide sequence ID" value="NZ_JACICA010000007.1"/>
</dbReference>
<keyword evidence="8 22" id="KW-0328">Glycosyltransferase</keyword>
<dbReference type="InterPro" id="IPR001264">
    <property type="entry name" value="Glyco_trans_51"/>
</dbReference>
<evidence type="ECO:0000256" key="8">
    <source>
        <dbReference type="ARBA" id="ARBA00022676"/>
    </source>
</evidence>
<keyword evidence="12" id="KW-0573">Peptidoglycan synthesis</keyword>
<dbReference type="GO" id="GO:0008658">
    <property type="term" value="F:penicillin binding"/>
    <property type="evidence" value="ECO:0007669"/>
    <property type="project" value="InterPro"/>
</dbReference>
<gene>
    <name evidence="22" type="ORF">FHS60_001471</name>
</gene>
<dbReference type="InterPro" id="IPR001460">
    <property type="entry name" value="PCN-bd_Tpept"/>
</dbReference>
<comment type="similarity">
    <text evidence="4">In the N-terminal section; belongs to the glycosyltransferase 51 family.</text>
</comment>
<evidence type="ECO:0000256" key="13">
    <source>
        <dbReference type="ARBA" id="ARBA00023136"/>
    </source>
</evidence>
<evidence type="ECO:0000256" key="1">
    <source>
        <dbReference type="ARBA" id="ARBA00004236"/>
    </source>
</evidence>
<dbReference type="Pfam" id="PF00912">
    <property type="entry name" value="Transgly"/>
    <property type="match status" value="1"/>
</dbReference>
<keyword evidence="13 19" id="KW-0472">Membrane</keyword>
<dbReference type="GO" id="GO:0008360">
    <property type="term" value="P:regulation of cell shape"/>
    <property type="evidence" value="ECO:0007669"/>
    <property type="project" value="UniProtKB-KW"/>
</dbReference>
<accession>A0A7W5XXZ9</accession>
<dbReference type="EMBL" id="JACICA010000007">
    <property type="protein sequence ID" value="MBB3702998.1"/>
    <property type="molecule type" value="Genomic_DNA"/>
</dbReference>
<dbReference type="SUPFAM" id="SSF53955">
    <property type="entry name" value="Lysozyme-like"/>
    <property type="match status" value="1"/>
</dbReference>
<evidence type="ECO:0000256" key="2">
    <source>
        <dbReference type="ARBA" id="ARBA00004752"/>
    </source>
</evidence>
<evidence type="ECO:0000256" key="4">
    <source>
        <dbReference type="ARBA" id="ARBA00007739"/>
    </source>
</evidence>
<dbReference type="GO" id="GO:0009252">
    <property type="term" value="P:peptidoglycan biosynthetic process"/>
    <property type="evidence" value="ECO:0007669"/>
    <property type="project" value="UniProtKB-KW"/>
</dbReference>
<evidence type="ECO:0000256" key="11">
    <source>
        <dbReference type="ARBA" id="ARBA00022960"/>
    </source>
</evidence>
<evidence type="ECO:0000256" key="18">
    <source>
        <dbReference type="SAM" id="MobiDB-lite"/>
    </source>
</evidence>
<evidence type="ECO:0000256" key="5">
    <source>
        <dbReference type="ARBA" id="ARBA00022475"/>
    </source>
</evidence>
<reference evidence="22 23" key="1">
    <citation type="submission" date="2020-08" db="EMBL/GenBank/DDBJ databases">
        <title>Genomic Encyclopedia of Type Strains, Phase IV (KMG-IV): sequencing the most valuable type-strain genomes for metagenomic binning, comparative biology and taxonomic classification.</title>
        <authorList>
            <person name="Goeker M."/>
        </authorList>
    </citation>
    <scope>NUCLEOTIDE SEQUENCE [LARGE SCALE GENOMIC DNA]</scope>
    <source>
        <strain evidence="22 23">DSM 22548</strain>
    </source>
</reference>
<dbReference type="InterPro" id="IPR036950">
    <property type="entry name" value="PBP_transglycosylase"/>
</dbReference>
<dbReference type="InterPro" id="IPR012338">
    <property type="entry name" value="Beta-lactam/transpept-like"/>
</dbReference>
<dbReference type="PANTHER" id="PTHR32282">
    <property type="entry name" value="BINDING PROTEIN TRANSPEPTIDASE, PUTATIVE-RELATED"/>
    <property type="match status" value="1"/>
</dbReference>
<comment type="catalytic activity">
    <reaction evidence="16">
        <text>Preferential cleavage: (Ac)2-L-Lys-D-Ala-|-D-Ala. Also transpeptidation of peptidyl-alanyl moieties that are N-acyl substituents of D-alanine.</text>
        <dbReference type="EC" id="3.4.16.4"/>
    </reaction>
</comment>
<dbReference type="GO" id="GO:0030288">
    <property type="term" value="C:outer membrane-bounded periplasmic space"/>
    <property type="evidence" value="ECO:0007669"/>
    <property type="project" value="TreeGrafter"/>
</dbReference>
<keyword evidence="9 22" id="KW-0808">Transferase</keyword>
<dbReference type="AlphaFoldDB" id="A0A7W5XXZ9"/>
<dbReference type="Pfam" id="PF00905">
    <property type="entry name" value="Transpeptidase"/>
    <property type="match status" value="1"/>
</dbReference>
<evidence type="ECO:0000256" key="14">
    <source>
        <dbReference type="ARBA" id="ARBA00023268"/>
    </source>
</evidence>
<evidence type="ECO:0000256" key="7">
    <source>
        <dbReference type="ARBA" id="ARBA00022670"/>
    </source>
</evidence>
<keyword evidence="14" id="KW-0511">Multifunctional enzyme</keyword>